<comment type="caution">
    <text evidence="1">The sequence shown here is derived from an EMBL/GenBank/DDBJ whole genome shotgun (WGS) entry which is preliminary data.</text>
</comment>
<reference evidence="1 2" key="1">
    <citation type="submission" date="2022-11" db="EMBL/GenBank/DDBJ databases">
        <title>Minimal conservation of predation-associated metabolite biosynthetic gene clusters underscores biosynthetic potential of Myxococcota including descriptions for ten novel species: Archangium lansinium sp. nov., Myxococcus landrumus sp. nov., Nannocystis bai.</title>
        <authorList>
            <person name="Ahearne A."/>
            <person name="Stevens C."/>
            <person name="Phillips K."/>
        </authorList>
    </citation>
    <scope>NUCLEOTIDE SEQUENCE [LARGE SCALE GENOMIC DNA]</scope>
    <source>
        <strain evidence="1 2">MIWBW</strain>
    </source>
</reference>
<keyword evidence="2" id="KW-1185">Reference proteome</keyword>
<organism evidence="1 2">
    <name type="scientific">Archangium lansingense</name>
    <dbReference type="NCBI Taxonomy" id="2995310"/>
    <lineage>
        <taxon>Bacteria</taxon>
        <taxon>Pseudomonadati</taxon>
        <taxon>Myxococcota</taxon>
        <taxon>Myxococcia</taxon>
        <taxon>Myxococcales</taxon>
        <taxon>Cystobacterineae</taxon>
        <taxon>Archangiaceae</taxon>
        <taxon>Archangium</taxon>
    </lineage>
</organism>
<protein>
    <submittedName>
        <fullName evidence="1">Uncharacterized protein</fullName>
    </submittedName>
</protein>
<evidence type="ECO:0000313" key="1">
    <source>
        <dbReference type="EMBL" id="MCY1073843.1"/>
    </source>
</evidence>
<gene>
    <name evidence="1" type="ORF">OV287_05045</name>
</gene>
<name>A0ABT3ZWS5_9BACT</name>
<accession>A0ABT3ZWS5</accession>
<dbReference type="Proteomes" id="UP001207654">
    <property type="component" value="Unassembled WGS sequence"/>
</dbReference>
<dbReference type="EMBL" id="JAPNKA010000001">
    <property type="protein sequence ID" value="MCY1073843.1"/>
    <property type="molecule type" value="Genomic_DNA"/>
</dbReference>
<sequence>MDEVGGELVFHFWAQDGALTLLSWKRRIGGTGHSEGVTSLVPSLDVNLPVYVGTRMGEVVLTLRREGQGWRLHSFTRMEGTRPLEAKTLPVRRTGVTADTLAQAHAVASQLTRGLEVPEGGSASLLVEVLLDDDRVLGAETVRYESLGGSSARLTPPNLAVQLTQALLPFTQGVGPRTVRLRLEVDSHRAESPARWRVMEAETLRPDVPGPPALTTEHYALYERILREWREETAASFQQAGISSAEFLATWFIGSLALRGGFALFEAVAPRLAPILARGGSEAMAWFRSFLARIRPQEREKFQRLWMKAQTEGLSAAEKSQLHKLMERFEKLLDTKLDEEARKILRRQANADFYKLRPDLAKTLVDGAGSKYPVHHRIPLEHAHRFPEMNINGSVNLKALHSAVHERVNNVWTAFRPAGSKASAGDVRQVADIVDRHFQRWYDAVYHQSSDTMLEEAEKAALREVRVLLARIP</sequence>
<dbReference type="RefSeq" id="WP_267532832.1">
    <property type="nucleotide sequence ID" value="NZ_JAPNKA010000001.1"/>
</dbReference>
<proteinExistence type="predicted"/>
<evidence type="ECO:0000313" key="2">
    <source>
        <dbReference type="Proteomes" id="UP001207654"/>
    </source>
</evidence>